<gene>
    <name evidence="1" type="ORF">HOP40_21060</name>
</gene>
<protein>
    <submittedName>
        <fullName evidence="1">Uncharacterized protein</fullName>
    </submittedName>
</protein>
<dbReference type="Proteomes" id="UP000505377">
    <property type="component" value="Chromosome"/>
</dbReference>
<evidence type="ECO:0000313" key="1">
    <source>
        <dbReference type="EMBL" id="QJY47981.1"/>
    </source>
</evidence>
<dbReference type="KEGG" id="pbro:HOP40_21060"/>
<proteinExistence type="predicted"/>
<dbReference type="AlphaFoldDB" id="A0A6M6JNV3"/>
<evidence type="ECO:0000313" key="2">
    <source>
        <dbReference type="Proteomes" id="UP000505377"/>
    </source>
</evidence>
<name>A0A6M6JNV3_9PSEU</name>
<organism evidence="1 2">
    <name type="scientific">Pseudonocardia broussonetiae</name>
    <dbReference type="NCBI Taxonomy" id="2736640"/>
    <lineage>
        <taxon>Bacteria</taxon>
        <taxon>Bacillati</taxon>
        <taxon>Actinomycetota</taxon>
        <taxon>Actinomycetes</taxon>
        <taxon>Pseudonocardiales</taxon>
        <taxon>Pseudonocardiaceae</taxon>
        <taxon>Pseudonocardia</taxon>
    </lineage>
</organism>
<dbReference type="EMBL" id="CP053564">
    <property type="protein sequence ID" value="QJY47981.1"/>
    <property type="molecule type" value="Genomic_DNA"/>
</dbReference>
<keyword evidence="2" id="KW-1185">Reference proteome</keyword>
<accession>A0A6M6JNV3</accession>
<reference evidence="1 2" key="1">
    <citation type="submission" date="2020-05" db="EMBL/GenBank/DDBJ databases">
        <authorList>
            <person name="Mo P."/>
        </authorList>
    </citation>
    <scope>NUCLEOTIDE SEQUENCE [LARGE SCALE GENOMIC DNA]</scope>
    <source>
        <strain evidence="1 2">Gen01</strain>
    </source>
</reference>
<dbReference type="RefSeq" id="WP_172161184.1">
    <property type="nucleotide sequence ID" value="NZ_CP053564.1"/>
</dbReference>
<sequence length="93" mass="9750">MTDDRAGSGGSVELYARARAYDAVRAVLSDDHCHERGVAAAREVAEAVLAESGVTGLTDMTVELSLKLASALERIATDQGVAAVDLADVWFVD</sequence>